<dbReference type="InterPro" id="IPR041351">
    <property type="entry name" value="Ig_GlcNase"/>
</dbReference>
<gene>
    <name evidence="3" type="ORF">RM574_04285</name>
</gene>
<feature type="region of interest" description="Disordered" evidence="1">
    <location>
        <begin position="1"/>
        <end position="20"/>
    </location>
</feature>
<evidence type="ECO:0000313" key="4">
    <source>
        <dbReference type="Proteomes" id="UP001183607"/>
    </source>
</evidence>
<sequence length="187" mass="19874">MSPAPGPRARLVTSAPARGRRRALDGGRLGRTRSARLDVPAAAKARAFTSGFSAGLPELHLLRLITLSTSGGRVLSENTYWRHRSPEAMRALGGLPDARLTVTALGRARKGDREEVQARVGNRGRAVAAMTRLSLREARGGDRVLPTLYSDNYLWLLPGESRTVTAAPAGLTVRAEPFNGSPVSAGA</sequence>
<dbReference type="Gene3D" id="2.60.40.10">
    <property type="entry name" value="Immunoglobulins"/>
    <property type="match status" value="2"/>
</dbReference>
<dbReference type="Proteomes" id="UP001183607">
    <property type="component" value="Unassembled WGS sequence"/>
</dbReference>
<name>A0ABD5DZR6_9ACTN</name>
<dbReference type="RefSeq" id="WP_311676649.1">
    <property type="nucleotide sequence ID" value="NZ_JAVRER010000005.1"/>
</dbReference>
<dbReference type="PANTHER" id="PTHR43536">
    <property type="entry name" value="MANNOSYLGLYCOPROTEIN ENDO-BETA-MANNOSIDASE"/>
    <property type="match status" value="1"/>
</dbReference>
<accession>A0ABD5DZR6</accession>
<dbReference type="InterPro" id="IPR036156">
    <property type="entry name" value="Beta-gal/glucu_dom_sf"/>
</dbReference>
<dbReference type="AlphaFoldDB" id="A0ABD5DZR6"/>
<comment type="caution">
    <text evidence="3">The sequence shown here is derived from an EMBL/GenBank/DDBJ whole genome shotgun (WGS) entry which is preliminary data.</text>
</comment>
<dbReference type="SUPFAM" id="SSF49303">
    <property type="entry name" value="beta-Galactosidase/glucuronidase domain"/>
    <property type="match status" value="2"/>
</dbReference>
<dbReference type="InterPro" id="IPR043534">
    <property type="entry name" value="EBDG/EBM"/>
</dbReference>
<evidence type="ECO:0000256" key="1">
    <source>
        <dbReference type="SAM" id="MobiDB-lite"/>
    </source>
</evidence>
<dbReference type="Pfam" id="PF18368">
    <property type="entry name" value="Ig_GlcNase"/>
    <property type="match status" value="1"/>
</dbReference>
<proteinExistence type="predicted"/>
<dbReference type="GO" id="GO:0005975">
    <property type="term" value="P:carbohydrate metabolic process"/>
    <property type="evidence" value="ECO:0007669"/>
    <property type="project" value="UniProtKB-ARBA"/>
</dbReference>
<evidence type="ECO:0000259" key="2">
    <source>
        <dbReference type="Pfam" id="PF18368"/>
    </source>
</evidence>
<protein>
    <submittedName>
        <fullName evidence="3">Glycoside hydrolase family 2 protein</fullName>
    </submittedName>
</protein>
<reference evidence="4" key="1">
    <citation type="submission" date="2023-07" db="EMBL/GenBank/DDBJ databases">
        <title>30 novel species of actinomycetes from the DSMZ collection.</title>
        <authorList>
            <person name="Nouioui I."/>
        </authorList>
    </citation>
    <scope>NUCLEOTIDE SEQUENCE [LARGE SCALE GENOMIC DNA]</scope>
    <source>
        <strain evidence="4">DSM 41982</strain>
    </source>
</reference>
<dbReference type="GO" id="GO:0016787">
    <property type="term" value="F:hydrolase activity"/>
    <property type="evidence" value="ECO:0007669"/>
    <property type="project" value="UniProtKB-KW"/>
</dbReference>
<keyword evidence="3" id="KW-0378">Hydrolase</keyword>
<dbReference type="InterPro" id="IPR013783">
    <property type="entry name" value="Ig-like_fold"/>
</dbReference>
<feature type="domain" description="Exo-beta-D-glucosaminidase Ig-fold" evidence="2">
    <location>
        <begin position="78"/>
        <end position="167"/>
    </location>
</feature>
<dbReference type="PANTHER" id="PTHR43536:SF1">
    <property type="entry name" value="MANNOSYLGLYCOPROTEIN ENDO-BETA-MANNOSIDASE"/>
    <property type="match status" value="1"/>
</dbReference>
<dbReference type="EMBL" id="JAVRER010000005">
    <property type="protein sequence ID" value="MDT0414700.1"/>
    <property type="molecule type" value="Genomic_DNA"/>
</dbReference>
<organism evidence="3 4">
    <name type="scientific">Streptomyces evansiae</name>
    <dbReference type="NCBI Taxonomy" id="3075535"/>
    <lineage>
        <taxon>Bacteria</taxon>
        <taxon>Bacillati</taxon>
        <taxon>Actinomycetota</taxon>
        <taxon>Actinomycetes</taxon>
        <taxon>Kitasatosporales</taxon>
        <taxon>Streptomycetaceae</taxon>
        <taxon>Streptomyces</taxon>
    </lineage>
</organism>
<evidence type="ECO:0000313" key="3">
    <source>
        <dbReference type="EMBL" id="MDT0414700.1"/>
    </source>
</evidence>